<dbReference type="InterPro" id="IPR013520">
    <property type="entry name" value="Ribonucl_H"/>
</dbReference>
<dbReference type="SMART" id="SM00479">
    <property type="entry name" value="EXOIII"/>
    <property type="match status" value="1"/>
</dbReference>
<evidence type="ECO:0000256" key="7">
    <source>
        <dbReference type="ARBA" id="ARBA00025769"/>
    </source>
</evidence>
<evidence type="ECO:0000256" key="3">
    <source>
        <dbReference type="ARBA" id="ARBA00022723"/>
    </source>
</evidence>
<keyword evidence="4" id="KW-0378">Hydrolase</keyword>
<dbReference type="GO" id="GO:0005737">
    <property type="term" value="C:cytoplasm"/>
    <property type="evidence" value="ECO:0007669"/>
    <property type="project" value="TreeGrafter"/>
</dbReference>
<dbReference type="OrthoDB" id="10250935at2759"/>
<comment type="similarity">
    <text evidence="7">Belongs to the exonuclease superfamily. TREX family.</text>
</comment>
<comment type="caution">
    <text evidence="9">The sequence shown here is derived from an EMBL/GenBank/DDBJ whole genome shotgun (WGS) entry which is preliminary data.</text>
</comment>
<comment type="cofactor">
    <cofactor evidence="1">
        <name>Mg(2+)</name>
        <dbReference type="ChEBI" id="CHEBI:18420"/>
    </cofactor>
</comment>
<evidence type="ECO:0000313" key="10">
    <source>
        <dbReference type="Proteomes" id="UP000494165"/>
    </source>
</evidence>
<keyword evidence="2" id="KW-0540">Nuclease</keyword>
<evidence type="ECO:0000256" key="5">
    <source>
        <dbReference type="ARBA" id="ARBA00022839"/>
    </source>
</evidence>
<dbReference type="PANTHER" id="PTHR13058">
    <property type="entry name" value="THREE PRIME REPAIR EXONUCLEASE 1, 2"/>
    <property type="match status" value="1"/>
</dbReference>
<dbReference type="GO" id="GO:0046872">
    <property type="term" value="F:metal ion binding"/>
    <property type="evidence" value="ECO:0007669"/>
    <property type="project" value="UniProtKB-KW"/>
</dbReference>
<evidence type="ECO:0000256" key="6">
    <source>
        <dbReference type="ARBA" id="ARBA00022842"/>
    </source>
</evidence>
<dbReference type="EMBL" id="CADEPI010000187">
    <property type="protein sequence ID" value="CAB3379476.1"/>
    <property type="molecule type" value="Genomic_DNA"/>
</dbReference>
<dbReference type="PANTHER" id="PTHR13058:SF19">
    <property type="entry name" value="LD40940P"/>
    <property type="match status" value="1"/>
</dbReference>
<name>A0A8S1DE43_9INSE</name>
<evidence type="ECO:0000256" key="2">
    <source>
        <dbReference type="ARBA" id="ARBA00022722"/>
    </source>
</evidence>
<evidence type="ECO:0000256" key="4">
    <source>
        <dbReference type="ARBA" id="ARBA00022801"/>
    </source>
</evidence>
<feature type="domain" description="Exonuclease" evidence="8">
    <location>
        <begin position="114"/>
        <end position="377"/>
    </location>
</feature>
<protein>
    <recommendedName>
        <fullName evidence="8">Exonuclease domain-containing protein</fullName>
    </recommendedName>
</protein>
<dbReference type="GO" id="GO:0008296">
    <property type="term" value="F:3'-5'-DNA exonuclease activity"/>
    <property type="evidence" value="ECO:0007669"/>
    <property type="project" value="TreeGrafter"/>
</dbReference>
<gene>
    <name evidence="9" type="ORF">CLODIP_2_CD16106</name>
</gene>
<dbReference type="AlphaFoldDB" id="A0A8S1DE43"/>
<keyword evidence="5" id="KW-0269">Exonuclease</keyword>
<dbReference type="InterPro" id="IPR012337">
    <property type="entry name" value="RNaseH-like_sf"/>
</dbReference>
<dbReference type="Proteomes" id="UP000494165">
    <property type="component" value="Unassembled WGS sequence"/>
</dbReference>
<dbReference type="GO" id="GO:0003676">
    <property type="term" value="F:nucleic acid binding"/>
    <property type="evidence" value="ECO:0007669"/>
    <property type="project" value="InterPro"/>
</dbReference>
<dbReference type="SUPFAM" id="SSF53098">
    <property type="entry name" value="Ribonuclease H-like"/>
    <property type="match status" value="1"/>
</dbReference>
<evidence type="ECO:0000256" key="1">
    <source>
        <dbReference type="ARBA" id="ARBA00001946"/>
    </source>
</evidence>
<organism evidence="9 10">
    <name type="scientific">Cloeon dipterum</name>
    <dbReference type="NCBI Taxonomy" id="197152"/>
    <lineage>
        <taxon>Eukaryota</taxon>
        <taxon>Metazoa</taxon>
        <taxon>Ecdysozoa</taxon>
        <taxon>Arthropoda</taxon>
        <taxon>Hexapoda</taxon>
        <taxon>Insecta</taxon>
        <taxon>Pterygota</taxon>
        <taxon>Palaeoptera</taxon>
        <taxon>Ephemeroptera</taxon>
        <taxon>Pisciforma</taxon>
        <taxon>Baetidae</taxon>
        <taxon>Cloeon</taxon>
    </lineage>
</organism>
<dbReference type="GO" id="GO:0006308">
    <property type="term" value="P:DNA catabolic process"/>
    <property type="evidence" value="ECO:0007669"/>
    <property type="project" value="TreeGrafter"/>
</dbReference>
<dbReference type="InterPro" id="IPR036397">
    <property type="entry name" value="RNaseH_sf"/>
</dbReference>
<proteinExistence type="inferred from homology"/>
<evidence type="ECO:0000259" key="8">
    <source>
        <dbReference type="SMART" id="SM00479"/>
    </source>
</evidence>
<dbReference type="Pfam" id="PF00929">
    <property type="entry name" value="RNase_T"/>
    <property type="match status" value="1"/>
</dbReference>
<dbReference type="InterPro" id="IPR040393">
    <property type="entry name" value="TREX1/2"/>
</dbReference>
<dbReference type="Gene3D" id="3.30.420.10">
    <property type="entry name" value="Ribonuclease H-like superfamily/Ribonuclease H"/>
    <property type="match status" value="1"/>
</dbReference>
<keyword evidence="3" id="KW-0479">Metal-binding</keyword>
<sequence>MDASQGEVARTLAFFCLTETTGQLQEKPSVSVTELSIAAVTVADLRAASPRLPRILHKLTMSIHPIASGVGSVNHTNLDRNRSLRDCYVSGRLPPKLEAMDTSHIEQQGEGVRTLAFFDLETTGLPHEQPRVRVTELSVVAVTVADLRAASPRLPRILHKLTMCINPCSPIYPMASQVSGLDNFMLDNHPTFKTVTCDTLESFFKRLPPPVCLVAHNGHRFDFPLLAKEFLYAKRAFPNNIWCADTLPCFRELLRVEKVPKQVIPKRRRLDFDATQQISSKNSHEFDSPIGEAEMVGAAGAVERQSQQTPVMPPVTPTQLARIQESTPERKKPNSFRLGDLVQQLAPEFRADALHSAEGDVMALLHCASALVDQFVPWINENAKMFPVQS</sequence>
<keyword evidence="6" id="KW-0460">Magnesium</keyword>
<keyword evidence="10" id="KW-1185">Reference proteome</keyword>
<accession>A0A8S1DE43</accession>
<evidence type="ECO:0000313" key="9">
    <source>
        <dbReference type="EMBL" id="CAB3379476.1"/>
    </source>
</evidence>
<reference evidence="9 10" key="1">
    <citation type="submission" date="2020-04" db="EMBL/GenBank/DDBJ databases">
        <authorList>
            <person name="Alioto T."/>
            <person name="Alioto T."/>
            <person name="Gomez Garrido J."/>
        </authorList>
    </citation>
    <scope>NUCLEOTIDE SEQUENCE [LARGE SCALE GENOMIC DNA]</scope>
</reference>